<reference evidence="5 6" key="1">
    <citation type="journal article" date="2023" name="Nat. Commun.">
        <title>Origin of minicircular mitochondrial genomes in red algae.</title>
        <authorList>
            <person name="Lee Y."/>
            <person name="Cho C.H."/>
            <person name="Lee Y.M."/>
            <person name="Park S.I."/>
            <person name="Yang J.H."/>
            <person name="West J.A."/>
            <person name="Bhattacharya D."/>
            <person name="Yoon H.S."/>
        </authorList>
    </citation>
    <scope>NUCLEOTIDE SEQUENCE [LARGE SCALE GENOMIC DNA]</scope>
    <source>
        <strain evidence="5 6">CCMP1338</strain>
        <tissue evidence="5">Whole cell</tissue>
    </source>
</reference>
<dbReference type="InterPro" id="IPR044542">
    <property type="entry name" value="NAA30-like"/>
</dbReference>
<dbReference type="PROSITE" id="PS51186">
    <property type="entry name" value="GNAT"/>
    <property type="match status" value="1"/>
</dbReference>
<keyword evidence="1" id="KW-0808">Transferase</keyword>
<dbReference type="InterPro" id="IPR000182">
    <property type="entry name" value="GNAT_dom"/>
</dbReference>
<evidence type="ECO:0000259" key="4">
    <source>
        <dbReference type="PROSITE" id="PS51186"/>
    </source>
</evidence>
<evidence type="ECO:0000256" key="1">
    <source>
        <dbReference type="ARBA" id="ARBA00022679"/>
    </source>
</evidence>
<comment type="caution">
    <text evidence="5">The sequence shown here is derived from an EMBL/GenBank/DDBJ whole genome shotgun (WGS) entry which is preliminary data.</text>
</comment>
<dbReference type="PANTHER" id="PTHR45896">
    <property type="entry name" value="N-ALPHA-ACETYLTRANSFERASE 30"/>
    <property type="match status" value="1"/>
</dbReference>
<proteinExistence type="inferred from homology"/>
<accession>A0AAV8UQS6</accession>
<dbReference type="PANTHER" id="PTHR45896:SF1">
    <property type="entry name" value="N-ALPHA-ACETYLTRANSFERASE 30"/>
    <property type="match status" value="1"/>
</dbReference>
<evidence type="ECO:0000313" key="6">
    <source>
        <dbReference type="Proteomes" id="UP001157974"/>
    </source>
</evidence>
<evidence type="ECO:0000313" key="5">
    <source>
        <dbReference type="EMBL" id="KAJ8904890.1"/>
    </source>
</evidence>
<dbReference type="GO" id="GO:0004596">
    <property type="term" value="F:protein-N-terminal amino-acid acetyltransferase activity"/>
    <property type="evidence" value="ECO:0007669"/>
    <property type="project" value="InterPro"/>
</dbReference>
<keyword evidence="2" id="KW-0012">Acyltransferase</keyword>
<feature type="domain" description="N-acetyltransferase" evidence="4">
    <location>
        <begin position="10"/>
        <end position="158"/>
    </location>
</feature>
<dbReference type="AlphaFoldDB" id="A0AAV8UQS6"/>
<dbReference type="Proteomes" id="UP001157974">
    <property type="component" value="Unassembled WGS sequence"/>
</dbReference>
<name>A0AAV8UQS6_9RHOD</name>
<dbReference type="GO" id="GO:0031417">
    <property type="term" value="C:NatC complex"/>
    <property type="evidence" value="ECO:0007669"/>
    <property type="project" value="TreeGrafter"/>
</dbReference>
<evidence type="ECO:0000256" key="3">
    <source>
        <dbReference type="ARBA" id="ARBA00024025"/>
    </source>
</evidence>
<dbReference type="Pfam" id="PF00583">
    <property type="entry name" value="Acetyltransf_1"/>
    <property type="match status" value="1"/>
</dbReference>
<dbReference type="CDD" id="cd04301">
    <property type="entry name" value="NAT_SF"/>
    <property type="match status" value="1"/>
</dbReference>
<gene>
    <name evidence="5" type="ORF">NDN08_001404</name>
</gene>
<comment type="similarity">
    <text evidence="3">Belongs to the acetyltransferase family. MAK3 subfamily.</text>
</comment>
<protein>
    <recommendedName>
        <fullName evidence="4">N-acetyltransferase domain-containing protein</fullName>
    </recommendedName>
</protein>
<organism evidence="5 6">
    <name type="scientific">Rhodosorus marinus</name>
    <dbReference type="NCBI Taxonomy" id="101924"/>
    <lineage>
        <taxon>Eukaryota</taxon>
        <taxon>Rhodophyta</taxon>
        <taxon>Stylonematophyceae</taxon>
        <taxon>Stylonematales</taxon>
        <taxon>Stylonemataceae</taxon>
        <taxon>Rhodosorus</taxon>
    </lineage>
</organism>
<keyword evidence="6" id="KW-1185">Reference proteome</keyword>
<dbReference type="SUPFAM" id="SSF55729">
    <property type="entry name" value="Acyl-CoA N-acyltransferases (Nat)"/>
    <property type="match status" value="1"/>
</dbReference>
<sequence length="158" mass="18191">MALSSEKSAVRFEQYRKEDQLPLIQALIDSDLSEPYSVFTYRYFLNQWPQFSFLAMEGEDCVGCIVCKLEKSAKRVLRGYIAMLAVRKDRRKCGLGSELVCTALQRMKESGCEEVVLEAEESNRGALRLYSNLGFIRAKRLEKYYLNGSDAFRLKMTL</sequence>
<dbReference type="EMBL" id="JAMWBK010000005">
    <property type="protein sequence ID" value="KAJ8904890.1"/>
    <property type="molecule type" value="Genomic_DNA"/>
</dbReference>
<evidence type="ECO:0000256" key="2">
    <source>
        <dbReference type="ARBA" id="ARBA00023315"/>
    </source>
</evidence>
<dbReference type="Gene3D" id="3.40.630.30">
    <property type="match status" value="1"/>
</dbReference>
<dbReference type="InterPro" id="IPR016181">
    <property type="entry name" value="Acyl_CoA_acyltransferase"/>
</dbReference>